<protein>
    <recommendedName>
        <fullName evidence="8">Regucalcin</fullName>
        <ecNumber evidence="7">3.1.1.17</ecNumber>
    </recommendedName>
    <alternativeName>
        <fullName evidence="13">Gluconolactonase</fullName>
    </alternativeName>
</protein>
<evidence type="ECO:0000256" key="10">
    <source>
        <dbReference type="ARBA" id="ARBA00022723"/>
    </source>
</evidence>
<dbReference type="EC" id="3.1.1.17" evidence="7"/>
<gene>
    <name evidence="18" type="ORF">V1264_023084</name>
</gene>
<dbReference type="Pfam" id="PF08450">
    <property type="entry name" value="SGL"/>
    <property type="match status" value="1"/>
</dbReference>
<proteinExistence type="inferred from homology"/>
<feature type="domain" description="SMP-30/Gluconolactonase/LRE-like region" evidence="17">
    <location>
        <begin position="19"/>
        <end position="290"/>
    </location>
</feature>
<comment type="cofactor">
    <cofactor evidence="2">
        <name>Ca(2+)</name>
        <dbReference type="ChEBI" id="CHEBI:29108"/>
    </cofactor>
</comment>
<keyword evidence="12" id="KW-0106">Calcium</keyword>
<dbReference type="PANTHER" id="PTHR10907">
    <property type="entry name" value="REGUCALCIN"/>
    <property type="match status" value="1"/>
</dbReference>
<comment type="subcellular location">
    <subcellularLocation>
        <location evidence="5">Cytoplasm</location>
    </subcellularLocation>
</comment>
<organism evidence="18 19">
    <name type="scientific">Littorina saxatilis</name>
    <dbReference type="NCBI Taxonomy" id="31220"/>
    <lineage>
        <taxon>Eukaryota</taxon>
        <taxon>Metazoa</taxon>
        <taxon>Spiralia</taxon>
        <taxon>Lophotrochozoa</taxon>
        <taxon>Mollusca</taxon>
        <taxon>Gastropoda</taxon>
        <taxon>Caenogastropoda</taxon>
        <taxon>Littorinimorpha</taxon>
        <taxon>Littorinoidea</taxon>
        <taxon>Littorinidae</taxon>
        <taxon>Littorina</taxon>
    </lineage>
</organism>
<feature type="binding site" evidence="15">
    <location>
        <position position="175"/>
    </location>
    <ligand>
        <name>a divalent metal cation</name>
        <dbReference type="ChEBI" id="CHEBI:60240"/>
    </ligand>
</feature>
<dbReference type="PANTHER" id="PTHR10907:SF47">
    <property type="entry name" value="REGUCALCIN"/>
    <property type="match status" value="1"/>
</dbReference>
<evidence type="ECO:0000256" key="11">
    <source>
        <dbReference type="ARBA" id="ARBA00022801"/>
    </source>
</evidence>
<evidence type="ECO:0000256" key="16">
    <source>
        <dbReference type="SAM" id="MobiDB-lite"/>
    </source>
</evidence>
<feature type="binding site" evidence="15">
    <location>
        <position position="21"/>
    </location>
    <ligand>
        <name>a divalent metal cation</name>
        <dbReference type="ChEBI" id="CHEBI:60240"/>
    </ligand>
</feature>
<dbReference type="InterPro" id="IPR008367">
    <property type="entry name" value="Regucalcin"/>
</dbReference>
<dbReference type="FunFam" id="2.120.10.30:FF:000027">
    <property type="entry name" value="Regucalcin homologue"/>
    <property type="match status" value="1"/>
</dbReference>
<comment type="cofactor">
    <cofactor evidence="15">
        <name>Zn(2+)</name>
        <dbReference type="ChEBI" id="CHEBI:29105"/>
    </cofactor>
    <text evidence="15">Binds 1 divalent metal cation per subunit.</text>
</comment>
<evidence type="ECO:0000259" key="17">
    <source>
        <dbReference type="Pfam" id="PF08450"/>
    </source>
</evidence>
<dbReference type="GO" id="GO:0004341">
    <property type="term" value="F:gluconolactonase activity"/>
    <property type="evidence" value="ECO:0007669"/>
    <property type="project" value="UniProtKB-EC"/>
</dbReference>
<evidence type="ECO:0000256" key="15">
    <source>
        <dbReference type="PIRSR" id="PIRSR605511-2"/>
    </source>
</evidence>
<comment type="catalytic activity">
    <reaction evidence="1">
        <text>D-glucono-1,5-lactone + H2O = D-gluconate + H(+)</text>
        <dbReference type="Rhea" id="RHEA:10440"/>
        <dbReference type="ChEBI" id="CHEBI:15377"/>
        <dbReference type="ChEBI" id="CHEBI:15378"/>
        <dbReference type="ChEBI" id="CHEBI:16217"/>
        <dbReference type="ChEBI" id="CHEBI:18391"/>
        <dbReference type="EC" id="3.1.1.17"/>
    </reaction>
</comment>
<evidence type="ECO:0000313" key="18">
    <source>
        <dbReference type="EMBL" id="KAK7100082.1"/>
    </source>
</evidence>
<dbReference type="PRINTS" id="PR01791">
    <property type="entry name" value="REGUCALCIN"/>
</dbReference>
<evidence type="ECO:0000256" key="7">
    <source>
        <dbReference type="ARBA" id="ARBA00013227"/>
    </source>
</evidence>
<evidence type="ECO:0000256" key="2">
    <source>
        <dbReference type="ARBA" id="ARBA00001913"/>
    </source>
</evidence>
<dbReference type="InterPro" id="IPR005511">
    <property type="entry name" value="SMP-30"/>
</dbReference>
<evidence type="ECO:0000256" key="13">
    <source>
        <dbReference type="ARBA" id="ARBA00032464"/>
    </source>
</evidence>
<keyword evidence="19" id="KW-1185">Reference proteome</keyword>
<feature type="region of interest" description="Disordered" evidence="16">
    <location>
        <begin position="91"/>
        <end position="124"/>
    </location>
</feature>
<dbReference type="GO" id="GO:0005737">
    <property type="term" value="C:cytoplasm"/>
    <property type="evidence" value="ECO:0007669"/>
    <property type="project" value="UniProtKB-SubCell"/>
</dbReference>
<sequence length="325" mass="35740">MASPKAQVQMVYKNCARALGEGPHWDDRTQHLIFIDILNREVHRWDPTTGKDELRRVDDTVGVVVPRRKGGYILGLGRRFASLDWDTGKTTTIKEVGPENPRPSTAELPDPSAANRFNDTGNRFNDGKCDPMGRLWTGTIGPFGPGGFVAGSGCLYSLNVDRTVTLRHSGVDLTNGMAFSNDNATLFYIDSTPKNIYAFDYDPQAGNLSSERTVRQFEDSGGSPYTAEIPDSMTIDTDGKLWVAMFNGGKVLKLDPETGKTLQTINFPVTQTTSVAWGGRNLDELYVTTGRLFPEEEFKKQPLAGSLFKVTGLGARGRPAYLYEG</sequence>
<dbReference type="AlphaFoldDB" id="A0AAN9G9P9"/>
<dbReference type="Gene3D" id="2.120.10.30">
    <property type="entry name" value="TolB, C-terminal domain"/>
    <property type="match status" value="1"/>
</dbReference>
<evidence type="ECO:0000256" key="3">
    <source>
        <dbReference type="ARBA" id="ARBA00001936"/>
    </source>
</evidence>
<evidence type="ECO:0000256" key="4">
    <source>
        <dbReference type="ARBA" id="ARBA00001946"/>
    </source>
</evidence>
<accession>A0AAN9G9P9</accession>
<evidence type="ECO:0000313" key="19">
    <source>
        <dbReference type="Proteomes" id="UP001374579"/>
    </source>
</evidence>
<keyword evidence="11" id="KW-0378">Hydrolase</keyword>
<evidence type="ECO:0000256" key="12">
    <source>
        <dbReference type="ARBA" id="ARBA00022837"/>
    </source>
</evidence>
<comment type="caution">
    <text evidence="18">The sequence shown here is derived from an EMBL/GenBank/DDBJ whole genome shotgun (WGS) entry which is preliminary data.</text>
</comment>
<dbReference type="Proteomes" id="UP001374579">
    <property type="component" value="Unassembled WGS sequence"/>
</dbReference>
<dbReference type="GO" id="GO:0019853">
    <property type="term" value="P:L-ascorbic acid biosynthetic process"/>
    <property type="evidence" value="ECO:0007669"/>
    <property type="project" value="TreeGrafter"/>
</dbReference>
<evidence type="ECO:0000256" key="14">
    <source>
        <dbReference type="PIRSR" id="PIRSR605511-1"/>
    </source>
</evidence>
<comment type="cofactor">
    <cofactor evidence="4">
        <name>Mg(2+)</name>
        <dbReference type="ChEBI" id="CHEBI:18420"/>
    </cofactor>
</comment>
<name>A0AAN9G9P9_9CAEN</name>
<feature type="binding site" evidence="15">
    <location>
        <position position="125"/>
    </location>
    <ligand>
        <name>substrate</name>
    </ligand>
</feature>
<dbReference type="SUPFAM" id="SSF63829">
    <property type="entry name" value="Calcium-dependent phosphotriesterase"/>
    <property type="match status" value="1"/>
</dbReference>
<dbReference type="PRINTS" id="PR01790">
    <property type="entry name" value="SMP30FAMILY"/>
</dbReference>
<keyword evidence="15" id="KW-0862">Zinc</keyword>
<keyword evidence="9" id="KW-0963">Cytoplasm</keyword>
<evidence type="ECO:0000256" key="9">
    <source>
        <dbReference type="ARBA" id="ARBA00022490"/>
    </source>
</evidence>
<evidence type="ECO:0000256" key="5">
    <source>
        <dbReference type="ARBA" id="ARBA00004496"/>
    </source>
</evidence>
<dbReference type="InterPro" id="IPR011042">
    <property type="entry name" value="6-blade_b-propeller_TolB-like"/>
</dbReference>
<dbReference type="GO" id="GO:0005509">
    <property type="term" value="F:calcium ion binding"/>
    <property type="evidence" value="ECO:0007669"/>
    <property type="project" value="InterPro"/>
</dbReference>
<comment type="similarity">
    <text evidence="6">Belongs to the SMP-30/CGR1 family.</text>
</comment>
<comment type="cofactor">
    <cofactor evidence="3">
        <name>Mn(2+)</name>
        <dbReference type="ChEBI" id="CHEBI:29035"/>
    </cofactor>
</comment>
<dbReference type="EMBL" id="JBAMIC010000011">
    <property type="protein sequence ID" value="KAK7100082.1"/>
    <property type="molecule type" value="Genomic_DNA"/>
</dbReference>
<feature type="active site" description="Proton donor/acceptor" evidence="14">
    <location>
        <position position="231"/>
    </location>
</feature>
<feature type="binding site" evidence="15">
    <location>
        <position position="231"/>
    </location>
    <ligand>
        <name>a divalent metal cation</name>
        <dbReference type="ChEBI" id="CHEBI:60240"/>
    </ligand>
</feature>
<evidence type="ECO:0000256" key="1">
    <source>
        <dbReference type="ARBA" id="ARBA00001589"/>
    </source>
</evidence>
<evidence type="ECO:0000256" key="8">
    <source>
        <dbReference type="ARBA" id="ARBA00016808"/>
    </source>
</evidence>
<keyword evidence="10 15" id="KW-0479">Metal-binding</keyword>
<feature type="binding site" evidence="15">
    <location>
        <position position="123"/>
    </location>
    <ligand>
        <name>substrate</name>
    </ligand>
</feature>
<dbReference type="GO" id="GO:0030234">
    <property type="term" value="F:enzyme regulator activity"/>
    <property type="evidence" value="ECO:0007669"/>
    <property type="project" value="InterPro"/>
</dbReference>
<reference evidence="18 19" key="1">
    <citation type="submission" date="2024-02" db="EMBL/GenBank/DDBJ databases">
        <title>Chromosome-scale genome assembly of the rough periwinkle Littorina saxatilis.</title>
        <authorList>
            <person name="De Jode A."/>
            <person name="Faria R."/>
            <person name="Formenti G."/>
            <person name="Sims Y."/>
            <person name="Smith T.P."/>
            <person name="Tracey A."/>
            <person name="Wood J.M.D."/>
            <person name="Zagrodzka Z.B."/>
            <person name="Johannesson K."/>
            <person name="Butlin R.K."/>
            <person name="Leder E.H."/>
        </authorList>
    </citation>
    <scope>NUCLEOTIDE SEQUENCE [LARGE SCALE GENOMIC DNA]</scope>
    <source>
        <strain evidence="18">Snail1</strain>
        <tissue evidence="18">Muscle</tissue>
    </source>
</reference>
<evidence type="ECO:0000256" key="6">
    <source>
        <dbReference type="ARBA" id="ARBA00008853"/>
    </source>
</evidence>
<dbReference type="InterPro" id="IPR013658">
    <property type="entry name" value="SGL"/>
</dbReference>